<dbReference type="FunFam" id="3.20.20.70:FF:000037">
    <property type="entry name" value="Tryptophan synthase alpha chain"/>
    <property type="match status" value="1"/>
</dbReference>
<comment type="subunit">
    <text evidence="3 9">Tetramer of two alpha and two beta chains.</text>
</comment>
<dbReference type="EC" id="4.2.1.20" evidence="9"/>
<dbReference type="Gene3D" id="3.20.20.70">
    <property type="entry name" value="Aldolase class I"/>
    <property type="match status" value="1"/>
</dbReference>
<keyword evidence="12" id="KW-1185">Reference proteome</keyword>
<sequence>MSDVTVMNRLSARFAELKAEKRAGLVVYTMANDPSYEDGVALLKSLPAAGVDIIELGMPFSDPMADGPAIQAAGLRALASGGSLDRTLDALRAFREDDKSTPVVLMGYYNPIYSKGVAKFAALASAAGADGLIIVDLPPEEAPELTVHLRDHGLHLIFLTAPTTDETRLPTVLEQAGGFLYYVSITGVTGTASANVAVVEQAVARLREKTDLPIAVGFGIKTPAQCAEMAQVADAVVVGSAVVQKLADGLTGDGSAKPGAIDAVVDFVRGLGDAVHAVQK</sequence>
<dbReference type="Proteomes" id="UP000185678">
    <property type="component" value="Unassembled WGS sequence"/>
</dbReference>
<dbReference type="InterPro" id="IPR018204">
    <property type="entry name" value="Trp_synthase_alpha_AS"/>
</dbReference>
<dbReference type="InterPro" id="IPR011060">
    <property type="entry name" value="RibuloseP-bd_barrel"/>
</dbReference>
<dbReference type="HAMAP" id="MF_00131">
    <property type="entry name" value="Trp_synth_alpha"/>
    <property type="match status" value="1"/>
</dbReference>
<comment type="similarity">
    <text evidence="9 10">Belongs to the TrpA family.</text>
</comment>
<proteinExistence type="inferred from homology"/>
<dbReference type="PANTHER" id="PTHR43406">
    <property type="entry name" value="TRYPTOPHAN SYNTHASE, ALPHA CHAIN"/>
    <property type="match status" value="1"/>
</dbReference>
<evidence type="ECO:0000256" key="3">
    <source>
        <dbReference type="ARBA" id="ARBA00011270"/>
    </source>
</evidence>
<dbReference type="InterPro" id="IPR002028">
    <property type="entry name" value="Trp_synthase_suA"/>
</dbReference>
<protein>
    <recommendedName>
        <fullName evidence="9">Tryptophan synthase alpha chain</fullName>
        <ecNumber evidence="9">4.2.1.20</ecNumber>
    </recommendedName>
</protein>
<keyword evidence="7 9" id="KW-0456">Lyase</keyword>
<evidence type="ECO:0000256" key="8">
    <source>
        <dbReference type="ARBA" id="ARBA00049047"/>
    </source>
</evidence>
<feature type="active site" description="Proton acceptor" evidence="9">
    <location>
        <position position="55"/>
    </location>
</feature>
<evidence type="ECO:0000256" key="10">
    <source>
        <dbReference type="RuleBase" id="RU003662"/>
    </source>
</evidence>
<evidence type="ECO:0000256" key="6">
    <source>
        <dbReference type="ARBA" id="ARBA00023141"/>
    </source>
</evidence>
<evidence type="ECO:0000256" key="4">
    <source>
        <dbReference type="ARBA" id="ARBA00022605"/>
    </source>
</evidence>
<evidence type="ECO:0000256" key="2">
    <source>
        <dbReference type="ARBA" id="ARBA00004733"/>
    </source>
</evidence>
<evidence type="ECO:0000256" key="9">
    <source>
        <dbReference type="HAMAP-Rule" id="MF_00131"/>
    </source>
</evidence>
<dbReference type="SUPFAM" id="SSF51366">
    <property type="entry name" value="Ribulose-phoshate binding barrel"/>
    <property type="match status" value="1"/>
</dbReference>
<evidence type="ECO:0000256" key="5">
    <source>
        <dbReference type="ARBA" id="ARBA00022822"/>
    </source>
</evidence>
<dbReference type="NCBIfam" id="TIGR00262">
    <property type="entry name" value="trpA"/>
    <property type="match status" value="1"/>
</dbReference>
<dbReference type="RefSeq" id="WP_084194637.1">
    <property type="nucleotide sequence ID" value="NZ_FTOA01000002.1"/>
</dbReference>
<comment type="catalytic activity">
    <reaction evidence="8 9">
        <text>(1S,2R)-1-C-(indol-3-yl)glycerol 3-phosphate + L-serine = D-glyceraldehyde 3-phosphate + L-tryptophan + H2O</text>
        <dbReference type="Rhea" id="RHEA:10532"/>
        <dbReference type="ChEBI" id="CHEBI:15377"/>
        <dbReference type="ChEBI" id="CHEBI:33384"/>
        <dbReference type="ChEBI" id="CHEBI:57912"/>
        <dbReference type="ChEBI" id="CHEBI:58866"/>
        <dbReference type="ChEBI" id="CHEBI:59776"/>
        <dbReference type="EC" id="4.2.1.20"/>
    </reaction>
</comment>
<evidence type="ECO:0000256" key="7">
    <source>
        <dbReference type="ARBA" id="ARBA00023239"/>
    </source>
</evidence>
<dbReference type="EMBL" id="FTOA01000002">
    <property type="protein sequence ID" value="SIS53653.1"/>
    <property type="molecule type" value="Genomic_DNA"/>
</dbReference>
<keyword evidence="6 9" id="KW-0057">Aromatic amino acid biosynthesis</keyword>
<evidence type="ECO:0000313" key="12">
    <source>
        <dbReference type="Proteomes" id="UP000185678"/>
    </source>
</evidence>
<dbReference type="AlphaFoldDB" id="A0A1N7JWE1"/>
<organism evidence="11 12">
    <name type="scientific">Insolitispirillum peregrinum</name>
    <dbReference type="NCBI Taxonomy" id="80876"/>
    <lineage>
        <taxon>Bacteria</taxon>
        <taxon>Pseudomonadati</taxon>
        <taxon>Pseudomonadota</taxon>
        <taxon>Alphaproteobacteria</taxon>
        <taxon>Rhodospirillales</taxon>
        <taxon>Novispirillaceae</taxon>
        <taxon>Insolitispirillum</taxon>
    </lineage>
</organism>
<dbReference type="GO" id="GO:0005829">
    <property type="term" value="C:cytosol"/>
    <property type="evidence" value="ECO:0007669"/>
    <property type="project" value="TreeGrafter"/>
</dbReference>
<dbReference type="Pfam" id="PF00290">
    <property type="entry name" value="Trp_syntA"/>
    <property type="match status" value="1"/>
</dbReference>
<evidence type="ECO:0000256" key="1">
    <source>
        <dbReference type="ARBA" id="ARBA00003365"/>
    </source>
</evidence>
<dbReference type="PROSITE" id="PS00167">
    <property type="entry name" value="TRP_SYNTHASE_ALPHA"/>
    <property type="match status" value="1"/>
</dbReference>
<comment type="pathway">
    <text evidence="2 9">Amino-acid biosynthesis; L-tryptophan biosynthesis; L-tryptophan from chorismate: step 5/5.</text>
</comment>
<dbReference type="InterPro" id="IPR013785">
    <property type="entry name" value="Aldolase_TIM"/>
</dbReference>
<dbReference type="UniPathway" id="UPA00035">
    <property type="reaction ID" value="UER00044"/>
</dbReference>
<gene>
    <name evidence="9" type="primary">trpA</name>
    <name evidence="11" type="ORF">SAMN05421779_102498</name>
</gene>
<dbReference type="GO" id="GO:0004834">
    <property type="term" value="F:tryptophan synthase activity"/>
    <property type="evidence" value="ECO:0007669"/>
    <property type="project" value="UniProtKB-UniRule"/>
</dbReference>
<feature type="active site" description="Proton acceptor" evidence="9">
    <location>
        <position position="66"/>
    </location>
</feature>
<dbReference type="CDD" id="cd04724">
    <property type="entry name" value="Tryptophan_synthase_alpha"/>
    <property type="match status" value="1"/>
</dbReference>
<dbReference type="OrthoDB" id="9804578at2"/>
<dbReference type="PANTHER" id="PTHR43406:SF1">
    <property type="entry name" value="TRYPTOPHAN SYNTHASE ALPHA CHAIN, CHLOROPLASTIC"/>
    <property type="match status" value="1"/>
</dbReference>
<keyword evidence="4 9" id="KW-0028">Amino-acid biosynthesis</keyword>
<keyword evidence="5 9" id="KW-0822">Tryptophan biosynthesis</keyword>
<accession>A0A1N7JWE1</accession>
<name>A0A1N7JWE1_9PROT</name>
<dbReference type="STRING" id="80876.SAMN05421779_102498"/>
<reference evidence="11 12" key="1">
    <citation type="submission" date="2017-01" db="EMBL/GenBank/DDBJ databases">
        <authorList>
            <person name="Mah S.A."/>
            <person name="Swanson W.J."/>
            <person name="Moy G.W."/>
            <person name="Vacquier V.D."/>
        </authorList>
    </citation>
    <scope>NUCLEOTIDE SEQUENCE [LARGE SCALE GENOMIC DNA]</scope>
    <source>
        <strain evidence="11 12">DSM 11589</strain>
    </source>
</reference>
<comment type="function">
    <text evidence="1 9">The alpha subunit is responsible for the aldol cleavage of indoleglycerol phosphate to indole and glyceraldehyde 3-phosphate.</text>
</comment>
<evidence type="ECO:0000313" key="11">
    <source>
        <dbReference type="EMBL" id="SIS53653.1"/>
    </source>
</evidence>